<keyword evidence="3" id="KW-1003">Cell membrane</keyword>
<evidence type="ECO:0000256" key="5">
    <source>
        <dbReference type="ARBA" id="ARBA00022989"/>
    </source>
</evidence>
<sequence length="288" mass="32389">MKNKNIFSYILISPLLIIMIALVFYPAVLTIVDSLYSIDLVKPQQNEFVGLSNFKELLTSSTILQVIGNSMKYFLLAVTLELVGGIIISLILRRNFMGRGIILALIILPWALPPVVNAVIWKWIYHPNFGLLNNLLANFSLIDGYQVWLAKPNLSLIFIALVHVWKILPLFVIIILAQLQTISKELYEAAKIDGASSFQEFTKITLPLLKPAIVIAMTQGTFFVMNLFDEVFVLNGLALDTRTILMQNYLIAFRQLKLSKGMALSLIVAIIILTLTISYIVFIGKEED</sequence>
<evidence type="ECO:0000256" key="1">
    <source>
        <dbReference type="ARBA" id="ARBA00004651"/>
    </source>
</evidence>
<dbReference type="GO" id="GO:0055085">
    <property type="term" value="P:transmembrane transport"/>
    <property type="evidence" value="ECO:0007669"/>
    <property type="project" value="InterPro"/>
</dbReference>
<keyword evidence="6 7" id="KW-0472">Membrane</keyword>
<dbReference type="OrthoDB" id="9761387at2"/>
<dbReference type="Pfam" id="PF00528">
    <property type="entry name" value="BPD_transp_1"/>
    <property type="match status" value="1"/>
</dbReference>
<evidence type="ECO:0000256" key="6">
    <source>
        <dbReference type="ARBA" id="ARBA00023136"/>
    </source>
</evidence>
<dbReference type="GO" id="GO:0005886">
    <property type="term" value="C:plasma membrane"/>
    <property type="evidence" value="ECO:0007669"/>
    <property type="project" value="UniProtKB-SubCell"/>
</dbReference>
<keyword evidence="10" id="KW-1185">Reference proteome</keyword>
<dbReference type="InterPro" id="IPR035906">
    <property type="entry name" value="MetI-like_sf"/>
</dbReference>
<feature type="transmembrane region" description="Helical" evidence="7">
    <location>
        <begin position="154"/>
        <end position="177"/>
    </location>
</feature>
<dbReference type="PANTHER" id="PTHR43005">
    <property type="entry name" value="BLR7065 PROTEIN"/>
    <property type="match status" value="1"/>
</dbReference>
<evidence type="ECO:0000256" key="2">
    <source>
        <dbReference type="ARBA" id="ARBA00022448"/>
    </source>
</evidence>
<protein>
    <submittedName>
        <fullName evidence="9">Putative permease component of ABC transporter</fullName>
    </submittedName>
</protein>
<keyword evidence="4 7" id="KW-0812">Transmembrane</keyword>
<comment type="similarity">
    <text evidence="7">Belongs to the binding-protein-dependent transport system permease family.</text>
</comment>
<reference evidence="10" key="1">
    <citation type="journal article" date="2013" name="Genome Announc.">
        <title>Genome Sequence of Halanaerobium saccharolyticum subsp. saccharolyticum Strain DSM 6643T, a Halophilic Hydrogen-Producing Bacterium.</title>
        <authorList>
            <person name="Kivisto A."/>
            <person name="Larjo A."/>
            <person name="Ciranna A."/>
            <person name="Santala V."/>
            <person name="Roos C."/>
            <person name="Karp M."/>
        </authorList>
    </citation>
    <scope>NUCLEOTIDE SEQUENCE [LARGE SCALE GENOMIC DNA]</scope>
    <source>
        <strain evidence="10">DSM 6643</strain>
    </source>
</reference>
<keyword evidence="2 7" id="KW-0813">Transport</keyword>
<dbReference type="STRING" id="1293054.HSACCH_02394"/>
<evidence type="ECO:0000259" key="8">
    <source>
        <dbReference type="PROSITE" id="PS50928"/>
    </source>
</evidence>
<organism evidence="9 10">
    <name type="scientific">Halanaerobium saccharolyticum subsp. saccharolyticum DSM 6643</name>
    <dbReference type="NCBI Taxonomy" id="1293054"/>
    <lineage>
        <taxon>Bacteria</taxon>
        <taxon>Bacillati</taxon>
        <taxon>Bacillota</taxon>
        <taxon>Clostridia</taxon>
        <taxon>Halanaerobiales</taxon>
        <taxon>Halanaerobiaceae</taxon>
        <taxon>Halanaerobium</taxon>
    </lineage>
</organism>
<dbReference type="SUPFAM" id="SSF161098">
    <property type="entry name" value="MetI-like"/>
    <property type="match status" value="1"/>
</dbReference>
<dbReference type="PROSITE" id="PS50928">
    <property type="entry name" value="ABC_TM1"/>
    <property type="match status" value="1"/>
</dbReference>
<dbReference type="eggNOG" id="COG1175">
    <property type="taxonomic scope" value="Bacteria"/>
</dbReference>
<dbReference type="EMBL" id="CAUI01000023">
    <property type="protein sequence ID" value="CCU80884.1"/>
    <property type="molecule type" value="Genomic_DNA"/>
</dbReference>
<comment type="subcellular location">
    <subcellularLocation>
        <location evidence="1 7">Cell membrane</location>
        <topology evidence="1 7">Multi-pass membrane protein</topology>
    </subcellularLocation>
</comment>
<dbReference type="InParanoid" id="M5E3L0"/>
<dbReference type="CDD" id="cd06261">
    <property type="entry name" value="TM_PBP2"/>
    <property type="match status" value="1"/>
</dbReference>
<dbReference type="Gene3D" id="1.10.3720.10">
    <property type="entry name" value="MetI-like"/>
    <property type="match status" value="1"/>
</dbReference>
<feature type="transmembrane region" description="Helical" evidence="7">
    <location>
        <begin position="263"/>
        <end position="283"/>
    </location>
</feature>
<feature type="transmembrane region" description="Helical" evidence="7">
    <location>
        <begin position="101"/>
        <end position="124"/>
    </location>
</feature>
<evidence type="ECO:0000313" key="9">
    <source>
        <dbReference type="EMBL" id="CCU80884.1"/>
    </source>
</evidence>
<comment type="caution">
    <text evidence="9">The sequence shown here is derived from an EMBL/GenBank/DDBJ whole genome shotgun (WGS) entry which is preliminary data.</text>
</comment>
<evidence type="ECO:0000256" key="7">
    <source>
        <dbReference type="RuleBase" id="RU363032"/>
    </source>
</evidence>
<evidence type="ECO:0000256" key="4">
    <source>
        <dbReference type="ARBA" id="ARBA00022692"/>
    </source>
</evidence>
<dbReference type="InterPro" id="IPR000515">
    <property type="entry name" value="MetI-like"/>
</dbReference>
<name>M5E3L0_9FIRM</name>
<proteinExistence type="inferred from homology"/>
<feature type="transmembrane region" description="Helical" evidence="7">
    <location>
        <begin position="73"/>
        <end position="92"/>
    </location>
</feature>
<dbReference type="RefSeq" id="WP_005490175.1">
    <property type="nucleotide sequence ID" value="NZ_CAUI01000023.1"/>
</dbReference>
<gene>
    <name evidence="9" type="ORF">HSACCH_02394</name>
</gene>
<feature type="transmembrane region" description="Helical" evidence="7">
    <location>
        <begin position="7"/>
        <end position="28"/>
    </location>
</feature>
<evidence type="ECO:0000256" key="3">
    <source>
        <dbReference type="ARBA" id="ARBA00022475"/>
    </source>
</evidence>
<keyword evidence="5 7" id="KW-1133">Transmembrane helix</keyword>
<dbReference type="Proteomes" id="UP000012063">
    <property type="component" value="Unassembled WGS sequence"/>
</dbReference>
<dbReference type="PANTHER" id="PTHR43005:SF1">
    <property type="entry name" value="SPERMIDINE_PUTRESCINE TRANSPORT SYSTEM PERMEASE PROTEIN"/>
    <property type="match status" value="1"/>
</dbReference>
<feature type="domain" description="ABC transmembrane type-1" evidence="8">
    <location>
        <begin position="67"/>
        <end position="279"/>
    </location>
</feature>
<dbReference type="AlphaFoldDB" id="M5E3L0"/>
<evidence type="ECO:0000313" key="10">
    <source>
        <dbReference type="Proteomes" id="UP000012063"/>
    </source>
</evidence>
<accession>M5E3L0</accession>